<name>A0A085VZM8_9BACT</name>
<dbReference type="STRING" id="394096.DB31_4804"/>
<dbReference type="GO" id="GO:0004602">
    <property type="term" value="F:glutathione peroxidase activity"/>
    <property type="evidence" value="ECO:0007669"/>
    <property type="project" value="TreeGrafter"/>
</dbReference>
<accession>A0A085VZM8</accession>
<dbReference type="GO" id="GO:0018845">
    <property type="term" value="F:2-hydroxychromene-2-carboxylate isomerase activity"/>
    <property type="evidence" value="ECO:0007669"/>
    <property type="project" value="InterPro"/>
</dbReference>
<sequence length="167" mass="18844">MLWRPFLLGPIFTEQQGIKDSPFNVNPVRGRYMWRDLERLCAKHGLPWRKPTVFPRNSVLAARVALAGAEEPWGPAFVRAVFSANFAWDQDISARAVMEEALTQVGADAPAVLERAESPENKLRLREQTTRASQLGIFGAPNFIVKGELFFGQDRMEDALEFLMGPR</sequence>
<dbReference type="PANTHER" id="PTHR42943">
    <property type="entry name" value="GLUTATHIONE S-TRANSFERASE KAPPA"/>
    <property type="match status" value="1"/>
</dbReference>
<dbReference type="InterPro" id="IPR014440">
    <property type="entry name" value="HCCAis_GSTk"/>
</dbReference>
<protein>
    <submittedName>
        <fullName evidence="2">2-hydroxychromene-2-carboxylate isomerase</fullName>
    </submittedName>
</protein>
<dbReference type="Proteomes" id="UP000028725">
    <property type="component" value="Unassembled WGS sequence"/>
</dbReference>
<dbReference type="SUPFAM" id="SSF52833">
    <property type="entry name" value="Thioredoxin-like"/>
    <property type="match status" value="1"/>
</dbReference>
<dbReference type="GO" id="GO:1901170">
    <property type="term" value="P:naphthalene catabolic process"/>
    <property type="evidence" value="ECO:0007669"/>
    <property type="project" value="InterPro"/>
</dbReference>
<dbReference type="InterPro" id="IPR036249">
    <property type="entry name" value="Thioredoxin-like_sf"/>
</dbReference>
<dbReference type="InterPro" id="IPR051924">
    <property type="entry name" value="GST_Kappa/NadH"/>
</dbReference>
<dbReference type="GO" id="GO:0006749">
    <property type="term" value="P:glutathione metabolic process"/>
    <property type="evidence" value="ECO:0007669"/>
    <property type="project" value="TreeGrafter"/>
</dbReference>
<dbReference type="Pfam" id="PF01323">
    <property type="entry name" value="DSBA"/>
    <property type="match status" value="1"/>
</dbReference>
<keyword evidence="3" id="KW-1185">Reference proteome</keyword>
<organism evidence="2 3">
    <name type="scientific">Hyalangium minutum</name>
    <dbReference type="NCBI Taxonomy" id="394096"/>
    <lineage>
        <taxon>Bacteria</taxon>
        <taxon>Pseudomonadati</taxon>
        <taxon>Myxococcota</taxon>
        <taxon>Myxococcia</taxon>
        <taxon>Myxococcales</taxon>
        <taxon>Cystobacterineae</taxon>
        <taxon>Archangiaceae</taxon>
        <taxon>Hyalangium</taxon>
    </lineage>
</organism>
<comment type="caution">
    <text evidence="2">The sequence shown here is derived from an EMBL/GenBank/DDBJ whole genome shotgun (WGS) entry which is preliminary data.</text>
</comment>
<dbReference type="CDD" id="cd03022">
    <property type="entry name" value="DsbA_HCCA_Iso"/>
    <property type="match status" value="1"/>
</dbReference>
<reference evidence="2 3" key="1">
    <citation type="submission" date="2014-04" db="EMBL/GenBank/DDBJ databases">
        <title>Genome assembly of Hyalangium minutum DSM 14724.</title>
        <authorList>
            <person name="Sharma G."/>
            <person name="Subramanian S."/>
        </authorList>
    </citation>
    <scope>NUCLEOTIDE SEQUENCE [LARGE SCALE GENOMIC DNA]</scope>
    <source>
        <strain evidence="2 3">DSM 14724</strain>
    </source>
</reference>
<gene>
    <name evidence="2" type="ORF">DB31_4804</name>
</gene>
<dbReference type="GO" id="GO:0004364">
    <property type="term" value="F:glutathione transferase activity"/>
    <property type="evidence" value="ECO:0007669"/>
    <property type="project" value="TreeGrafter"/>
</dbReference>
<dbReference type="PIRSF" id="PIRSF006386">
    <property type="entry name" value="HCCAis_GSTk"/>
    <property type="match status" value="1"/>
</dbReference>
<dbReference type="Gene3D" id="3.40.30.10">
    <property type="entry name" value="Glutaredoxin"/>
    <property type="match status" value="1"/>
</dbReference>
<dbReference type="EMBL" id="JMCB01000028">
    <property type="protein sequence ID" value="KFE60891.1"/>
    <property type="molecule type" value="Genomic_DNA"/>
</dbReference>
<evidence type="ECO:0000259" key="1">
    <source>
        <dbReference type="Pfam" id="PF01323"/>
    </source>
</evidence>
<evidence type="ECO:0000313" key="2">
    <source>
        <dbReference type="EMBL" id="KFE60891.1"/>
    </source>
</evidence>
<evidence type="ECO:0000313" key="3">
    <source>
        <dbReference type="Proteomes" id="UP000028725"/>
    </source>
</evidence>
<proteinExistence type="predicted"/>
<dbReference type="PANTHER" id="PTHR42943:SF2">
    <property type="entry name" value="GLUTATHIONE S-TRANSFERASE KAPPA 1"/>
    <property type="match status" value="1"/>
</dbReference>
<dbReference type="InterPro" id="IPR044087">
    <property type="entry name" value="NahD-like"/>
</dbReference>
<feature type="domain" description="DSBA-like thioredoxin" evidence="1">
    <location>
        <begin position="3"/>
        <end position="160"/>
    </location>
</feature>
<dbReference type="AlphaFoldDB" id="A0A085VZM8"/>
<keyword evidence="2" id="KW-0413">Isomerase</keyword>
<dbReference type="InterPro" id="IPR001853">
    <property type="entry name" value="DSBA-like_thioredoxin_dom"/>
</dbReference>